<dbReference type="Gene3D" id="1.10.30.50">
    <property type="match status" value="1"/>
</dbReference>
<dbReference type="GO" id="GO:0003676">
    <property type="term" value="F:nucleic acid binding"/>
    <property type="evidence" value="ECO:0007669"/>
    <property type="project" value="InterPro"/>
</dbReference>
<organism evidence="2 3">
    <name type="scientific">Streptomyces diastatochromogenes</name>
    <dbReference type="NCBI Taxonomy" id="42236"/>
    <lineage>
        <taxon>Bacteria</taxon>
        <taxon>Bacillati</taxon>
        <taxon>Actinomycetota</taxon>
        <taxon>Actinomycetes</taxon>
        <taxon>Kitasatosporales</taxon>
        <taxon>Streptomycetaceae</taxon>
        <taxon>Streptomyces</taxon>
    </lineage>
</organism>
<gene>
    <name evidence="2" type="ORF">BEK98_44375</name>
</gene>
<evidence type="ECO:0000313" key="2">
    <source>
        <dbReference type="EMBL" id="OXY86767.1"/>
    </source>
</evidence>
<comment type="caution">
    <text evidence="2">The sequence shown here is derived from an EMBL/GenBank/DDBJ whole genome shotgun (WGS) entry which is preliminary data.</text>
</comment>
<accession>A0A233RTP9</accession>
<dbReference type="InterPro" id="IPR002711">
    <property type="entry name" value="HNH"/>
</dbReference>
<proteinExistence type="predicted"/>
<name>A0A233RTP9_STRDA</name>
<dbReference type="Pfam" id="PF01844">
    <property type="entry name" value="HNH"/>
    <property type="match status" value="1"/>
</dbReference>
<dbReference type="EMBL" id="MCGQ01000089">
    <property type="protein sequence ID" value="OXY86767.1"/>
    <property type="molecule type" value="Genomic_DNA"/>
</dbReference>
<dbReference type="CDD" id="cd00085">
    <property type="entry name" value="HNHc"/>
    <property type="match status" value="1"/>
</dbReference>
<dbReference type="AlphaFoldDB" id="A0A233RTP9"/>
<dbReference type="InterPro" id="IPR003615">
    <property type="entry name" value="HNH_nuc"/>
</dbReference>
<dbReference type="GO" id="GO:0004519">
    <property type="term" value="F:endonuclease activity"/>
    <property type="evidence" value="ECO:0007669"/>
    <property type="project" value="InterPro"/>
</dbReference>
<sequence length="99" mass="11099">MEREAYTRKEIGERDGWECGHCLTPVPREADPRDPRAPQVDHITAVVQGGADTRDNVTISHRYCNADRWGLGRRCTPAQAGERLARAVVVYEARRGAAR</sequence>
<reference evidence="2 3" key="1">
    <citation type="submission" date="2016-07" db="EMBL/GenBank/DDBJ databases">
        <title>Draft genome of Streptomyces diastatochromogenes.</title>
        <authorList>
            <person name="Podduturi R."/>
            <person name="Lukassen M.B."/>
            <person name="Clausen N."/>
            <person name="Nielsen J.L."/>
            <person name="Jorgensen N.O."/>
        </authorList>
    </citation>
    <scope>NUCLEOTIDE SEQUENCE [LARGE SCALE GENOMIC DNA]</scope>
    <source>
        <strain evidence="2 3">DSM 40608</strain>
    </source>
</reference>
<feature type="domain" description="HNH nuclease" evidence="1">
    <location>
        <begin position="6"/>
        <end position="66"/>
    </location>
</feature>
<dbReference type="Proteomes" id="UP000215483">
    <property type="component" value="Unassembled WGS sequence"/>
</dbReference>
<protein>
    <recommendedName>
        <fullName evidence="1">HNH nuclease domain-containing protein</fullName>
    </recommendedName>
</protein>
<dbReference type="SMART" id="SM00507">
    <property type="entry name" value="HNHc"/>
    <property type="match status" value="1"/>
</dbReference>
<keyword evidence="3" id="KW-1185">Reference proteome</keyword>
<evidence type="ECO:0000313" key="3">
    <source>
        <dbReference type="Proteomes" id="UP000215483"/>
    </source>
</evidence>
<dbReference type="GO" id="GO:0008270">
    <property type="term" value="F:zinc ion binding"/>
    <property type="evidence" value="ECO:0007669"/>
    <property type="project" value="InterPro"/>
</dbReference>
<evidence type="ECO:0000259" key="1">
    <source>
        <dbReference type="SMART" id="SM00507"/>
    </source>
</evidence>